<dbReference type="EMBL" id="LAZR01030563">
    <property type="protein sequence ID" value="KKL56233.1"/>
    <property type="molecule type" value="Genomic_DNA"/>
</dbReference>
<proteinExistence type="predicted"/>
<comment type="caution">
    <text evidence="1">The sequence shown here is derived from an EMBL/GenBank/DDBJ whole genome shotgun (WGS) entry which is preliminary data.</text>
</comment>
<protein>
    <submittedName>
        <fullName evidence="1">Uncharacterized protein</fullName>
    </submittedName>
</protein>
<gene>
    <name evidence="1" type="ORF">LCGC14_2247450</name>
</gene>
<accession>A0A0F9D3B7</accession>
<name>A0A0F9D3B7_9ZZZZ</name>
<evidence type="ECO:0000313" key="1">
    <source>
        <dbReference type="EMBL" id="KKL56233.1"/>
    </source>
</evidence>
<reference evidence="1" key="1">
    <citation type="journal article" date="2015" name="Nature">
        <title>Complex archaea that bridge the gap between prokaryotes and eukaryotes.</title>
        <authorList>
            <person name="Spang A."/>
            <person name="Saw J.H."/>
            <person name="Jorgensen S.L."/>
            <person name="Zaremba-Niedzwiedzka K."/>
            <person name="Martijn J."/>
            <person name="Lind A.E."/>
            <person name="van Eijk R."/>
            <person name="Schleper C."/>
            <person name="Guy L."/>
            <person name="Ettema T.J."/>
        </authorList>
    </citation>
    <scope>NUCLEOTIDE SEQUENCE</scope>
</reference>
<sequence length="79" mass="8899">MTTVAKAKERLGWCGGDDTHVAVAIWNPEDVKERAKALGIKVTDEQVNDILDRLDEKQDCSLGISWDTVDCYLDDYRKA</sequence>
<dbReference type="AlphaFoldDB" id="A0A0F9D3B7"/>
<organism evidence="1">
    <name type="scientific">marine sediment metagenome</name>
    <dbReference type="NCBI Taxonomy" id="412755"/>
    <lineage>
        <taxon>unclassified sequences</taxon>
        <taxon>metagenomes</taxon>
        <taxon>ecological metagenomes</taxon>
    </lineage>
</organism>